<dbReference type="InterPro" id="IPR003751">
    <property type="entry name" value="CsrA"/>
</dbReference>
<keyword evidence="1 4" id="KW-0963">Cytoplasm</keyword>
<dbReference type="Pfam" id="PF02599">
    <property type="entry name" value="CsrA"/>
    <property type="match status" value="1"/>
</dbReference>
<protein>
    <recommendedName>
        <fullName evidence="4">Translational regulator CsrA</fullName>
    </recommendedName>
</protein>
<accession>A0ABT8JRJ0</accession>
<dbReference type="HAMAP" id="MF_00167">
    <property type="entry name" value="CsrA"/>
    <property type="match status" value="1"/>
</dbReference>
<dbReference type="EMBL" id="JAROCC010000003">
    <property type="protein sequence ID" value="MDN4606794.1"/>
    <property type="molecule type" value="Genomic_DNA"/>
</dbReference>
<dbReference type="NCBIfam" id="NF002469">
    <property type="entry name" value="PRK01712.1"/>
    <property type="match status" value="1"/>
</dbReference>
<dbReference type="RefSeq" id="WP_301242344.1">
    <property type="nucleotide sequence ID" value="NZ_JAROCC010000003.1"/>
</dbReference>
<dbReference type="PANTHER" id="PTHR34984">
    <property type="entry name" value="CARBON STORAGE REGULATOR"/>
    <property type="match status" value="1"/>
</dbReference>
<proteinExistence type="inferred from homology"/>
<evidence type="ECO:0000313" key="5">
    <source>
        <dbReference type="EMBL" id="MDN4606794.1"/>
    </source>
</evidence>
<evidence type="ECO:0000313" key="6">
    <source>
        <dbReference type="Proteomes" id="UP001175097"/>
    </source>
</evidence>
<gene>
    <name evidence="4 5" type="primary">csrA</name>
    <name evidence="5" type="ORF">P5G49_04795</name>
</gene>
<reference evidence="5" key="1">
    <citation type="submission" date="2023-03" db="EMBL/GenBank/DDBJ databases">
        <title>MT1 and MT2 Draft Genomes of Novel Species.</title>
        <authorList>
            <person name="Venkateswaran K."/>
        </authorList>
    </citation>
    <scope>NUCLEOTIDE SEQUENCE</scope>
    <source>
        <strain evidence="5">F6_3S_P_2</strain>
    </source>
</reference>
<evidence type="ECO:0000256" key="1">
    <source>
        <dbReference type="ARBA" id="ARBA00022490"/>
    </source>
</evidence>
<keyword evidence="3 4" id="KW-0694">RNA-binding</keyword>
<dbReference type="PANTHER" id="PTHR34984:SF1">
    <property type="entry name" value="CARBON STORAGE REGULATOR"/>
    <property type="match status" value="1"/>
</dbReference>
<dbReference type="InterPro" id="IPR036107">
    <property type="entry name" value="CsrA_sf"/>
</dbReference>
<comment type="subunit">
    <text evidence="4">Homodimer; the beta-strands of each monomer intercalate to form a hydrophobic core, while the alpha-helices form wings that extend away from the core.</text>
</comment>
<comment type="subcellular location">
    <subcellularLocation>
        <location evidence="4">Cytoplasm</location>
    </subcellularLocation>
</comment>
<evidence type="ECO:0000256" key="2">
    <source>
        <dbReference type="ARBA" id="ARBA00022845"/>
    </source>
</evidence>
<organism evidence="5 6">
    <name type="scientific">Sporosarcina highlanderae</name>
    <dbReference type="NCBI Taxonomy" id="3035916"/>
    <lineage>
        <taxon>Bacteria</taxon>
        <taxon>Bacillati</taxon>
        <taxon>Bacillota</taxon>
        <taxon>Bacilli</taxon>
        <taxon>Bacillales</taxon>
        <taxon>Caryophanaceae</taxon>
        <taxon>Sporosarcina</taxon>
    </lineage>
</organism>
<dbReference type="Proteomes" id="UP001175097">
    <property type="component" value="Unassembled WGS sequence"/>
</dbReference>
<evidence type="ECO:0000256" key="4">
    <source>
        <dbReference type="HAMAP-Rule" id="MF_00167"/>
    </source>
</evidence>
<keyword evidence="4" id="KW-0678">Repressor</keyword>
<keyword evidence="2 4" id="KW-0810">Translation regulation</keyword>
<dbReference type="Gene3D" id="2.60.40.4380">
    <property type="entry name" value="Translational regulator CsrA"/>
    <property type="match status" value="1"/>
</dbReference>
<comment type="similarity">
    <text evidence="4">Belongs to the CsrA/RsmA family.</text>
</comment>
<comment type="caution">
    <text evidence="5">The sequence shown here is derived from an EMBL/GenBank/DDBJ whole genome shotgun (WGS) entry which is preliminary data.</text>
</comment>
<sequence length="73" mass="8121">MLVLSRKPNETIKIGDEIEIRIIEVKGDTIRIGIEAPKSVEILRGELVQSITETNTEALTLDASLFSQLTKKN</sequence>
<comment type="function">
    <text evidence="4">A translational regulator that binds mRNA to regulate translation initiation and/or mRNA stability. Usually binds in the 5'-UTR at or near the Shine-Dalgarno sequence preventing ribosome-binding, thus repressing translation. Its main target seems to be the major flagellin gene, while its function is anatagonized by FliW.</text>
</comment>
<keyword evidence="6" id="KW-1185">Reference proteome</keyword>
<keyword evidence="4" id="KW-1005">Bacterial flagellum biogenesis</keyword>
<dbReference type="NCBIfam" id="TIGR00202">
    <property type="entry name" value="csrA"/>
    <property type="match status" value="1"/>
</dbReference>
<name>A0ABT8JRJ0_9BACL</name>
<evidence type="ECO:0000256" key="3">
    <source>
        <dbReference type="ARBA" id="ARBA00022884"/>
    </source>
</evidence>
<dbReference type="SUPFAM" id="SSF117130">
    <property type="entry name" value="CsrA-like"/>
    <property type="match status" value="1"/>
</dbReference>